<gene>
    <name evidence="2" type="ORF">PoB_000765300</name>
</gene>
<evidence type="ECO:0008006" key="4">
    <source>
        <dbReference type="Google" id="ProtNLM"/>
    </source>
</evidence>
<protein>
    <recommendedName>
        <fullName evidence="4">Secreted protein</fullName>
    </recommendedName>
</protein>
<evidence type="ECO:0000256" key="1">
    <source>
        <dbReference type="SAM" id="SignalP"/>
    </source>
</evidence>
<dbReference type="Proteomes" id="UP000735302">
    <property type="component" value="Unassembled WGS sequence"/>
</dbReference>
<evidence type="ECO:0000313" key="3">
    <source>
        <dbReference type="Proteomes" id="UP000735302"/>
    </source>
</evidence>
<keyword evidence="3" id="KW-1185">Reference proteome</keyword>
<accession>A0AAV3YFF2</accession>
<dbReference type="AlphaFoldDB" id="A0AAV3YFF2"/>
<proteinExistence type="predicted"/>
<sequence>MPPCYQLFLLGCFPGIRICVHLVTNPANWMPCHKGIFNPYEATFHSFCSISSENCSQLFRPVALGLLFSYCHIWRACLEDHRLKNPRILLRQSLLALP</sequence>
<feature type="signal peptide" evidence="1">
    <location>
        <begin position="1"/>
        <end position="19"/>
    </location>
</feature>
<comment type="caution">
    <text evidence="2">The sequence shown here is derived from an EMBL/GenBank/DDBJ whole genome shotgun (WGS) entry which is preliminary data.</text>
</comment>
<name>A0AAV3YFF2_9GAST</name>
<evidence type="ECO:0000313" key="2">
    <source>
        <dbReference type="EMBL" id="GFN81147.1"/>
    </source>
</evidence>
<keyword evidence="1" id="KW-0732">Signal</keyword>
<dbReference type="EMBL" id="BLXT01000880">
    <property type="protein sequence ID" value="GFN81147.1"/>
    <property type="molecule type" value="Genomic_DNA"/>
</dbReference>
<reference evidence="2 3" key="1">
    <citation type="journal article" date="2021" name="Elife">
        <title>Chloroplast acquisition without the gene transfer in kleptoplastic sea slugs, Plakobranchus ocellatus.</title>
        <authorList>
            <person name="Maeda T."/>
            <person name="Takahashi S."/>
            <person name="Yoshida T."/>
            <person name="Shimamura S."/>
            <person name="Takaki Y."/>
            <person name="Nagai Y."/>
            <person name="Toyoda A."/>
            <person name="Suzuki Y."/>
            <person name="Arimoto A."/>
            <person name="Ishii H."/>
            <person name="Satoh N."/>
            <person name="Nishiyama T."/>
            <person name="Hasebe M."/>
            <person name="Maruyama T."/>
            <person name="Minagawa J."/>
            <person name="Obokata J."/>
            <person name="Shigenobu S."/>
        </authorList>
    </citation>
    <scope>NUCLEOTIDE SEQUENCE [LARGE SCALE GENOMIC DNA]</scope>
</reference>
<feature type="chain" id="PRO_5043730245" description="Secreted protein" evidence="1">
    <location>
        <begin position="20"/>
        <end position="98"/>
    </location>
</feature>
<organism evidence="2 3">
    <name type="scientific">Plakobranchus ocellatus</name>
    <dbReference type="NCBI Taxonomy" id="259542"/>
    <lineage>
        <taxon>Eukaryota</taxon>
        <taxon>Metazoa</taxon>
        <taxon>Spiralia</taxon>
        <taxon>Lophotrochozoa</taxon>
        <taxon>Mollusca</taxon>
        <taxon>Gastropoda</taxon>
        <taxon>Heterobranchia</taxon>
        <taxon>Euthyneura</taxon>
        <taxon>Panpulmonata</taxon>
        <taxon>Sacoglossa</taxon>
        <taxon>Placobranchoidea</taxon>
        <taxon>Plakobranchidae</taxon>
        <taxon>Plakobranchus</taxon>
    </lineage>
</organism>